<dbReference type="Gene3D" id="3.90.79.10">
    <property type="entry name" value="Nucleoside Triphosphate Pyrophosphohydrolase"/>
    <property type="match status" value="1"/>
</dbReference>
<evidence type="ECO:0000259" key="3">
    <source>
        <dbReference type="PROSITE" id="PS51462"/>
    </source>
</evidence>
<reference evidence="4 5" key="1">
    <citation type="submission" date="2017-09" db="EMBL/GenBank/DDBJ databases">
        <title>Depth-based differentiation of microbial function through sediment-hosted aquifers and enrichment of novel symbionts in the deep terrestrial subsurface.</title>
        <authorList>
            <person name="Probst A.J."/>
            <person name="Ladd B."/>
            <person name="Jarett J.K."/>
            <person name="Geller-Mcgrath D.E."/>
            <person name="Sieber C.M."/>
            <person name="Emerson J.B."/>
            <person name="Anantharaman K."/>
            <person name="Thomas B.C."/>
            <person name="Malmstrom R."/>
            <person name="Stieglmeier M."/>
            <person name="Klingl A."/>
            <person name="Woyke T."/>
            <person name="Ryan C.M."/>
            <person name="Banfield J.F."/>
        </authorList>
    </citation>
    <scope>NUCLEOTIDE SEQUENCE [LARGE SCALE GENOMIC DNA]</scope>
    <source>
        <strain evidence="4">CG23_combo_of_CG06-09_8_20_14_all_41_10</strain>
    </source>
</reference>
<dbReference type="Pfam" id="PF00293">
    <property type="entry name" value="NUDIX"/>
    <property type="match status" value="1"/>
</dbReference>
<evidence type="ECO:0000256" key="2">
    <source>
        <dbReference type="RuleBase" id="RU003476"/>
    </source>
</evidence>
<dbReference type="AlphaFoldDB" id="A0A2G9YL33"/>
<accession>A0A2G9YL33</accession>
<evidence type="ECO:0000313" key="4">
    <source>
        <dbReference type="EMBL" id="PIP19946.1"/>
    </source>
</evidence>
<dbReference type="Proteomes" id="UP000231292">
    <property type="component" value="Unassembled WGS sequence"/>
</dbReference>
<dbReference type="InterPro" id="IPR015797">
    <property type="entry name" value="NUDIX_hydrolase-like_dom_sf"/>
</dbReference>
<feature type="domain" description="Nudix hydrolase" evidence="3">
    <location>
        <begin position="14"/>
        <end position="137"/>
    </location>
</feature>
<dbReference type="PROSITE" id="PS51462">
    <property type="entry name" value="NUDIX"/>
    <property type="match status" value="1"/>
</dbReference>
<dbReference type="CDD" id="cd18873">
    <property type="entry name" value="NUDIX_NadM_like"/>
    <property type="match status" value="1"/>
</dbReference>
<name>A0A2G9YL33_9BACT</name>
<comment type="similarity">
    <text evidence="2">Belongs to the Nudix hydrolase family.</text>
</comment>
<gene>
    <name evidence="4" type="ORF">COX41_00280</name>
</gene>
<evidence type="ECO:0000313" key="5">
    <source>
        <dbReference type="Proteomes" id="UP000231292"/>
    </source>
</evidence>
<dbReference type="InterPro" id="IPR020084">
    <property type="entry name" value="NUDIX_hydrolase_CS"/>
</dbReference>
<keyword evidence="1 2" id="KW-0378">Hydrolase</keyword>
<dbReference type="SUPFAM" id="SSF55811">
    <property type="entry name" value="Nudix"/>
    <property type="match status" value="1"/>
</dbReference>
<dbReference type="InterPro" id="IPR000086">
    <property type="entry name" value="NUDIX_hydrolase_dom"/>
</dbReference>
<protein>
    <submittedName>
        <fullName evidence="4">NUDIX hydrolase</fullName>
    </submittedName>
</protein>
<dbReference type="PRINTS" id="PR00502">
    <property type="entry name" value="NUDIXFAMILY"/>
</dbReference>
<comment type="caution">
    <text evidence="4">The sequence shown here is derived from an EMBL/GenBank/DDBJ whole genome shotgun (WGS) entry which is preliminary data.</text>
</comment>
<dbReference type="EMBL" id="PCRK01000006">
    <property type="protein sequence ID" value="PIP19946.1"/>
    <property type="molecule type" value="Genomic_DNA"/>
</dbReference>
<dbReference type="PANTHER" id="PTHR43736">
    <property type="entry name" value="ADP-RIBOSE PYROPHOSPHATASE"/>
    <property type="match status" value="1"/>
</dbReference>
<dbReference type="GO" id="GO:0016787">
    <property type="term" value="F:hydrolase activity"/>
    <property type="evidence" value="ECO:0007669"/>
    <property type="project" value="UniProtKB-KW"/>
</dbReference>
<dbReference type="PROSITE" id="PS00893">
    <property type="entry name" value="NUDIX_BOX"/>
    <property type="match status" value="1"/>
</dbReference>
<dbReference type="InterPro" id="IPR020476">
    <property type="entry name" value="Nudix_hydrolase"/>
</dbReference>
<evidence type="ECO:0000256" key="1">
    <source>
        <dbReference type="ARBA" id="ARBA00022801"/>
    </source>
</evidence>
<sequence>MKYLEHILYKLQNGPFTTVDAIIEVADGIVIIERSNPPFGLALPGGFVDYGESLEAAVKREAKEETGLDLTEIKQFHTYSDPKRDPRFHTISMVFIAEAKGKPHAGDDAKALRIVKLNEIEKLDFAFDHKKILEDYLKIKH</sequence>
<dbReference type="PANTHER" id="PTHR43736:SF1">
    <property type="entry name" value="DIHYDRONEOPTERIN TRIPHOSPHATE DIPHOSPHATASE"/>
    <property type="match status" value="1"/>
</dbReference>
<proteinExistence type="inferred from homology"/>
<organism evidence="4 5">
    <name type="scientific">Candidatus Sherwoodlollariibacterium unditelluris</name>
    <dbReference type="NCBI Taxonomy" id="1974757"/>
    <lineage>
        <taxon>Bacteria</taxon>
        <taxon>Pseudomonadati</taxon>
        <taxon>Candidatus Omnitrophota</taxon>
        <taxon>Candidatus Sherwoodlollariibacterium</taxon>
    </lineage>
</organism>